<comment type="caution">
    <text evidence="10">The sequence shown here is derived from an EMBL/GenBank/DDBJ whole genome shotgun (WGS) entry which is preliminary data.</text>
</comment>
<keyword evidence="3" id="KW-1003">Cell membrane</keyword>
<keyword evidence="4" id="KW-0004">4Fe-4S</keyword>
<dbReference type="PANTHER" id="PTHR42989:SF1">
    <property type="entry name" value="FORMATE HYDROGENLYASE SUBUNIT 7-RELATED"/>
    <property type="match status" value="1"/>
</dbReference>
<dbReference type="PANTHER" id="PTHR42989">
    <property type="entry name" value="HYDROGENASE-4 COMPONENT I"/>
    <property type="match status" value="1"/>
</dbReference>
<dbReference type="Proteomes" id="UP000578030">
    <property type="component" value="Unassembled WGS sequence"/>
</dbReference>
<name>A0A7W4K4M8_9PROT</name>
<evidence type="ECO:0000256" key="4">
    <source>
        <dbReference type="ARBA" id="ARBA00022485"/>
    </source>
</evidence>
<dbReference type="EMBL" id="JABEQM010000001">
    <property type="protein sequence ID" value="MBB2200286.1"/>
    <property type="molecule type" value="Genomic_DNA"/>
</dbReference>
<protein>
    <submittedName>
        <fullName evidence="10">NADH-quinone oxidoreductase subunit B</fullName>
    </submittedName>
</protein>
<evidence type="ECO:0000313" key="10">
    <source>
        <dbReference type="EMBL" id="MBB2200286.1"/>
    </source>
</evidence>
<evidence type="ECO:0000313" key="11">
    <source>
        <dbReference type="Proteomes" id="UP000578030"/>
    </source>
</evidence>
<reference evidence="10 11" key="1">
    <citation type="submission" date="2020-04" db="EMBL/GenBank/DDBJ databases">
        <title>Description of novel Gluconacetobacter.</title>
        <authorList>
            <person name="Sombolestani A."/>
        </authorList>
    </citation>
    <scope>NUCLEOTIDE SEQUENCE [LARGE SCALE GENOMIC DNA]</scope>
    <source>
        <strain evidence="10 11">LMG 27802</strain>
    </source>
</reference>
<keyword evidence="6" id="KW-0408">Iron</keyword>
<dbReference type="Pfam" id="PF01058">
    <property type="entry name" value="Oxidored_q6"/>
    <property type="match status" value="1"/>
</dbReference>
<organism evidence="10 11">
    <name type="scientific">Gluconacetobacter tumulisoli</name>
    <dbReference type="NCBI Taxonomy" id="1286189"/>
    <lineage>
        <taxon>Bacteria</taxon>
        <taxon>Pseudomonadati</taxon>
        <taxon>Pseudomonadota</taxon>
        <taxon>Alphaproteobacteria</taxon>
        <taxon>Acetobacterales</taxon>
        <taxon>Acetobacteraceae</taxon>
        <taxon>Gluconacetobacter</taxon>
    </lineage>
</organism>
<keyword evidence="8" id="KW-0472">Membrane</keyword>
<comment type="similarity">
    <text evidence="2">Belongs to the complex I 20 kDa subunit family.</text>
</comment>
<evidence type="ECO:0000256" key="8">
    <source>
        <dbReference type="ARBA" id="ARBA00023136"/>
    </source>
</evidence>
<dbReference type="InterPro" id="IPR052375">
    <property type="entry name" value="Complex_I_20kDa-like"/>
</dbReference>
<proteinExistence type="inferred from homology"/>
<evidence type="ECO:0000256" key="1">
    <source>
        <dbReference type="ARBA" id="ARBA00001966"/>
    </source>
</evidence>
<keyword evidence="11" id="KW-1185">Reference proteome</keyword>
<evidence type="ECO:0000256" key="5">
    <source>
        <dbReference type="ARBA" id="ARBA00022723"/>
    </source>
</evidence>
<evidence type="ECO:0000256" key="2">
    <source>
        <dbReference type="ARBA" id="ARBA00009173"/>
    </source>
</evidence>
<dbReference type="RefSeq" id="WP_182953475.1">
    <property type="nucleotide sequence ID" value="NZ_JABEQM010000001.1"/>
</dbReference>
<accession>A0A7W4K4M8</accession>
<gene>
    <name evidence="10" type="ORF">HLH28_01600</name>
</gene>
<evidence type="ECO:0000256" key="6">
    <source>
        <dbReference type="ARBA" id="ARBA00023004"/>
    </source>
</evidence>
<dbReference type="GO" id="GO:0046872">
    <property type="term" value="F:metal ion binding"/>
    <property type="evidence" value="ECO:0007669"/>
    <property type="project" value="UniProtKB-KW"/>
</dbReference>
<keyword evidence="7" id="KW-0411">Iron-sulfur</keyword>
<keyword evidence="5" id="KW-0479">Metal-binding</keyword>
<dbReference type="InterPro" id="IPR006137">
    <property type="entry name" value="NADH_UbQ_OxRdtase-like_20kDa"/>
</dbReference>
<dbReference type="Gene3D" id="3.40.50.12280">
    <property type="match status" value="1"/>
</dbReference>
<dbReference type="SUPFAM" id="SSF56770">
    <property type="entry name" value="HydA/Nqo6-like"/>
    <property type="match status" value="1"/>
</dbReference>
<sequence>MAILRAILTAATGKHATARVRVAAARPLPVFHIEAGGCEGCAMELAAVDGAAYGLAATGIAFVATPRLAEVLLVTGPLTRVMAPVLEAAWHAMPEPRALVAVGACAIDGGPFPENYAVLGGLEGRAPIDLAISGCPPSPAAILAGLVGLVGGYARGGSGDSSSA</sequence>
<evidence type="ECO:0000256" key="3">
    <source>
        <dbReference type="ARBA" id="ARBA00022475"/>
    </source>
</evidence>
<dbReference type="AlphaFoldDB" id="A0A7W4K4M8"/>
<feature type="domain" description="NADH:ubiquinone oxidoreductase-like 20kDa subunit" evidence="9">
    <location>
        <begin position="38"/>
        <end position="148"/>
    </location>
</feature>
<dbReference type="GO" id="GO:0051539">
    <property type="term" value="F:4 iron, 4 sulfur cluster binding"/>
    <property type="evidence" value="ECO:0007669"/>
    <property type="project" value="UniProtKB-KW"/>
</dbReference>
<evidence type="ECO:0000259" key="9">
    <source>
        <dbReference type="Pfam" id="PF01058"/>
    </source>
</evidence>
<evidence type="ECO:0000256" key="7">
    <source>
        <dbReference type="ARBA" id="ARBA00023014"/>
    </source>
</evidence>
<comment type="cofactor">
    <cofactor evidence="1">
        <name>[4Fe-4S] cluster</name>
        <dbReference type="ChEBI" id="CHEBI:49883"/>
    </cofactor>
</comment>